<organism evidence="1 2">
    <name type="scientific">Nostoc linckia z8</name>
    <dbReference type="NCBI Taxonomy" id="1628746"/>
    <lineage>
        <taxon>Bacteria</taxon>
        <taxon>Bacillati</taxon>
        <taxon>Cyanobacteriota</taxon>
        <taxon>Cyanophyceae</taxon>
        <taxon>Nostocales</taxon>
        <taxon>Nostocaceae</taxon>
        <taxon>Nostoc</taxon>
    </lineage>
</organism>
<dbReference type="EMBL" id="LAHD01000036">
    <property type="protein sequence ID" value="PHK03558.1"/>
    <property type="molecule type" value="Genomic_DNA"/>
</dbReference>
<protein>
    <recommendedName>
        <fullName evidence="3">Flagellar protein FliS</fullName>
    </recommendedName>
</protein>
<evidence type="ECO:0008006" key="3">
    <source>
        <dbReference type="Google" id="ProtNLM"/>
    </source>
</evidence>
<dbReference type="AlphaFoldDB" id="A0A9Q5ZCC4"/>
<proteinExistence type="predicted"/>
<dbReference type="Proteomes" id="UP000222310">
    <property type="component" value="Unassembled WGS sequence"/>
</dbReference>
<gene>
    <name evidence="1" type="ORF">VF08_14630</name>
</gene>
<accession>A0A9Q5ZCC4</accession>
<comment type="caution">
    <text evidence="1">The sequence shown here is derived from an EMBL/GenBank/DDBJ whole genome shotgun (WGS) entry which is preliminary data.</text>
</comment>
<evidence type="ECO:0000313" key="2">
    <source>
        <dbReference type="Proteomes" id="UP000222310"/>
    </source>
</evidence>
<dbReference type="RefSeq" id="WP_099069282.1">
    <property type="nucleotide sequence ID" value="NZ_LAHD01000036.1"/>
</dbReference>
<evidence type="ECO:0000313" key="1">
    <source>
        <dbReference type="EMBL" id="PHK03558.1"/>
    </source>
</evidence>
<sequence length="113" mass="13071">MDDFTQIQTFLLRQEAQANLDNLVNNLQIIQSLLQEGQSPRIENIIKDSIHLIENIMPNLAFDEALKLTYLVRFLVNCLLNLETISSDTDKINQTIQEITIWHDTVITIFQSN</sequence>
<reference evidence="1 2" key="1">
    <citation type="submission" date="2015-02" db="EMBL/GenBank/DDBJ databases">
        <title>Nostoc linckia genome annotation.</title>
        <authorList>
            <person name="Zhou Z."/>
        </authorList>
    </citation>
    <scope>NUCLEOTIDE SEQUENCE [LARGE SCALE GENOMIC DNA]</scope>
    <source>
        <strain evidence="2">z8</strain>
    </source>
</reference>
<dbReference type="GeneID" id="57096901"/>
<name>A0A9Q5ZCC4_NOSLI</name>